<keyword evidence="4" id="KW-1185">Reference proteome</keyword>
<dbReference type="Proteomes" id="UP001331515">
    <property type="component" value="Unassembled WGS sequence"/>
</dbReference>
<feature type="signal peptide" evidence="2">
    <location>
        <begin position="1"/>
        <end position="17"/>
    </location>
</feature>
<dbReference type="AlphaFoldDB" id="A0AAN8E4Z3"/>
<accession>A0AAN8E4Z3</accession>
<protein>
    <submittedName>
        <fullName evidence="3">Uncharacterized protein</fullName>
    </submittedName>
</protein>
<feature type="region of interest" description="Disordered" evidence="1">
    <location>
        <begin position="43"/>
        <end position="76"/>
    </location>
</feature>
<gene>
    <name evidence="3" type="ORF">CgunFtcFv8_026595</name>
</gene>
<dbReference type="EMBL" id="JAURVH010001516">
    <property type="protein sequence ID" value="KAK5930358.1"/>
    <property type="molecule type" value="Genomic_DNA"/>
</dbReference>
<proteinExistence type="predicted"/>
<sequence length="76" mass="8270">MPLCVLTLWFHSGVLLPWEIKTFLFSLQMSFLGAARCAVGEEEETPLRHTEGLDEGTSSTSSSPPGEAAHNLTSHL</sequence>
<evidence type="ECO:0000313" key="4">
    <source>
        <dbReference type="Proteomes" id="UP001331515"/>
    </source>
</evidence>
<feature type="compositionally biased region" description="Low complexity" evidence="1">
    <location>
        <begin position="55"/>
        <end position="69"/>
    </location>
</feature>
<reference evidence="3 4" key="1">
    <citation type="journal article" date="2023" name="Mol. Biol. Evol.">
        <title>Genomics of Secondarily Temperate Adaptation in the Only Non-Antarctic Icefish.</title>
        <authorList>
            <person name="Rivera-Colon A.G."/>
            <person name="Rayamajhi N."/>
            <person name="Minhas B.F."/>
            <person name="Madrigal G."/>
            <person name="Bilyk K.T."/>
            <person name="Yoon V."/>
            <person name="Hune M."/>
            <person name="Gregory S."/>
            <person name="Cheng C.H.C."/>
            <person name="Catchen J.M."/>
        </authorList>
    </citation>
    <scope>NUCLEOTIDE SEQUENCE [LARGE SCALE GENOMIC DNA]</scope>
    <source>
        <tissue evidence="3">White muscle</tissue>
    </source>
</reference>
<comment type="caution">
    <text evidence="3">The sequence shown here is derived from an EMBL/GenBank/DDBJ whole genome shotgun (WGS) entry which is preliminary data.</text>
</comment>
<evidence type="ECO:0000256" key="1">
    <source>
        <dbReference type="SAM" id="MobiDB-lite"/>
    </source>
</evidence>
<name>A0AAN8E4Z3_CHAGU</name>
<feature type="chain" id="PRO_5042996302" evidence="2">
    <location>
        <begin position="18"/>
        <end position="76"/>
    </location>
</feature>
<organism evidence="3 4">
    <name type="scientific">Champsocephalus gunnari</name>
    <name type="common">Mackerel icefish</name>
    <dbReference type="NCBI Taxonomy" id="52237"/>
    <lineage>
        <taxon>Eukaryota</taxon>
        <taxon>Metazoa</taxon>
        <taxon>Chordata</taxon>
        <taxon>Craniata</taxon>
        <taxon>Vertebrata</taxon>
        <taxon>Euteleostomi</taxon>
        <taxon>Actinopterygii</taxon>
        <taxon>Neopterygii</taxon>
        <taxon>Teleostei</taxon>
        <taxon>Neoteleostei</taxon>
        <taxon>Acanthomorphata</taxon>
        <taxon>Eupercaria</taxon>
        <taxon>Perciformes</taxon>
        <taxon>Notothenioidei</taxon>
        <taxon>Channichthyidae</taxon>
        <taxon>Champsocephalus</taxon>
    </lineage>
</organism>
<keyword evidence="2" id="KW-0732">Signal</keyword>
<evidence type="ECO:0000256" key="2">
    <source>
        <dbReference type="SAM" id="SignalP"/>
    </source>
</evidence>
<evidence type="ECO:0000313" key="3">
    <source>
        <dbReference type="EMBL" id="KAK5930358.1"/>
    </source>
</evidence>